<name>A0A7X2PB10_9SPIO</name>
<dbReference type="Pfam" id="PF04932">
    <property type="entry name" value="Wzy_C"/>
    <property type="match status" value="1"/>
</dbReference>
<feature type="transmembrane region" description="Helical" evidence="5">
    <location>
        <begin position="154"/>
        <end position="172"/>
    </location>
</feature>
<evidence type="ECO:0000313" key="7">
    <source>
        <dbReference type="EMBL" id="MSU05566.1"/>
    </source>
</evidence>
<feature type="transmembrane region" description="Helical" evidence="5">
    <location>
        <begin position="65"/>
        <end position="87"/>
    </location>
</feature>
<keyword evidence="7" id="KW-0436">Ligase</keyword>
<dbReference type="InterPro" id="IPR051533">
    <property type="entry name" value="WaaL-like"/>
</dbReference>
<evidence type="ECO:0000256" key="3">
    <source>
        <dbReference type="ARBA" id="ARBA00022989"/>
    </source>
</evidence>
<proteinExistence type="predicted"/>
<dbReference type="EMBL" id="VUNN01000002">
    <property type="protein sequence ID" value="MSU05566.1"/>
    <property type="molecule type" value="Genomic_DNA"/>
</dbReference>
<feature type="transmembrane region" description="Helical" evidence="5">
    <location>
        <begin position="121"/>
        <end position="142"/>
    </location>
</feature>
<evidence type="ECO:0000313" key="8">
    <source>
        <dbReference type="Proteomes" id="UP000460549"/>
    </source>
</evidence>
<comment type="caution">
    <text evidence="7">The sequence shown here is derived from an EMBL/GenBank/DDBJ whole genome shotgun (WGS) entry which is preliminary data.</text>
</comment>
<reference evidence="7 8" key="1">
    <citation type="submission" date="2019-08" db="EMBL/GenBank/DDBJ databases">
        <title>In-depth cultivation of the pig gut microbiome towards novel bacterial diversity and tailored functional studies.</title>
        <authorList>
            <person name="Wylensek D."/>
            <person name="Hitch T.C.A."/>
            <person name="Clavel T."/>
        </authorList>
    </citation>
    <scope>NUCLEOTIDE SEQUENCE [LARGE SCALE GENOMIC DNA]</scope>
    <source>
        <strain evidence="7 8">NM-380-WT-3C1</strain>
    </source>
</reference>
<evidence type="ECO:0000256" key="2">
    <source>
        <dbReference type="ARBA" id="ARBA00022692"/>
    </source>
</evidence>
<feature type="transmembrane region" description="Helical" evidence="5">
    <location>
        <begin position="179"/>
        <end position="197"/>
    </location>
</feature>
<feature type="transmembrane region" description="Helical" evidence="5">
    <location>
        <begin position="357"/>
        <end position="374"/>
    </location>
</feature>
<evidence type="ECO:0000256" key="1">
    <source>
        <dbReference type="ARBA" id="ARBA00004141"/>
    </source>
</evidence>
<feature type="transmembrane region" description="Helical" evidence="5">
    <location>
        <begin position="203"/>
        <end position="224"/>
    </location>
</feature>
<dbReference type="Proteomes" id="UP000460549">
    <property type="component" value="Unassembled WGS sequence"/>
</dbReference>
<organism evidence="7 8">
    <name type="scientific">Bullifex porci</name>
    <dbReference type="NCBI Taxonomy" id="2606638"/>
    <lineage>
        <taxon>Bacteria</taxon>
        <taxon>Pseudomonadati</taxon>
        <taxon>Spirochaetota</taxon>
        <taxon>Spirochaetia</taxon>
        <taxon>Spirochaetales</taxon>
        <taxon>Spirochaetaceae</taxon>
        <taxon>Bullifex</taxon>
    </lineage>
</organism>
<keyword evidence="3 5" id="KW-1133">Transmembrane helix</keyword>
<keyword evidence="2 5" id="KW-0812">Transmembrane</keyword>
<sequence length="413" mass="47470">MTNMLNKKINVNLYIIAQCIIMFNFYLCTLKIYAEKLVIYSYFLIGIAIMLFLLSGIYKKFKLSFMPTAFIILFGYMLLTDVINANFSSFDCYMAIACFLLCYFFSFFLNDKEDNIKSLTYNFYVCLVCSTLLSIFSLIVIFRDNNLDGITINRNALASCACVSIIGSYWLINKKNKISLINLIVLLCDLINIFTLIKTESRTPLTLLATFIIVMLAYYAFFVFGKKFNKLFILVLFILISLLIVGIVFSFIIKRNVVDESSGSIRNIIDRISSGRLTLWEACFDLISESPITGVNNDTFHQKTISDLGTYYYHQHSVYIGLMTIHGIPSFLIYLAIIIFTIINSLKIIFTSKDTESIKRVSFFFAFLLGLLVSDLFESYTFSSFIPYAFIVFLMYNSIEIERLSMEKDLIKG</sequence>
<dbReference type="PANTHER" id="PTHR37422:SF13">
    <property type="entry name" value="LIPOPOLYSACCHARIDE BIOSYNTHESIS PROTEIN PA4999-RELATED"/>
    <property type="match status" value="1"/>
</dbReference>
<protein>
    <submittedName>
        <fullName evidence="7">O-antigen ligase family protein</fullName>
    </submittedName>
</protein>
<dbReference type="GO" id="GO:0016020">
    <property type="term" value="C:membrane"/>
    <property type="evidence" value="ECO:0007669"/>
    <property type="project" value="UniProtKB-SubCell"/>
</dbReference>
<dbReference type="GO" id="GO:0016874">
    <property type="term" value="F:ligase activity"/>
    <property type="evidence" value="ECO:0007669"/>
    <property type="project" value="UniProtKB-KW"/>
</dbReference>
<dbReference type="PANTHER" id="PTHR37422">
    <property type="entry name" value="TEICHURONIC ACID BIOSYNTHESIS PROTEIN TUAE"/>
    <property type="match status" value="1"/>
</dbReference>
<feature type="domain" description="O-antigen ligase-related" evidence="6">
    <location>
        <begin position="190"/>
        <end position="335"/>
    </location>
</feature>
<keyword evidence="8" id="KW-1185">Reference proteome</keyword>
<evidence type="ECO:0000256" key="5">
    <source>
        <dbReference type="SAM" id="Phobius"/>
    </source>
</evidence>
<keyword evidence="4 5" id="KW-0472">Membrane</keyword>
<evidence type="ECO:0000259" key="6">
    <source>
        <dbReference type="Pfam" id="PF04932"/>
    </source>
</evidence>
<feature type="transmembrane region" description="Helical" evidence="5">
    <location>
        <begin position="93"/>
        <end position="109"/>
    </location>
</feature>
<evidence type="ECO:0000256" key="4">
    <source>
        <dbReference type="ARBA" id="ARBA00023136"/>
    </source>
</evidence>
<dbReference type="InterPro" id="IPR007016">
    <property type="entry name" value="O-antigen_ligase-rel_domated"/>
</dbReference>
<accession>A0A7X2PB10</accession>
<gene>
    <name evidence="7" type="ORF">FYJ80_02055</name>
</gene>
<feature type="transmembrane region" description="Helical" evidence="5">
    <location>
        <begin position="39"/>
        <end position="58"/>
    </location>
</feature>
<feature type="transmembrane region" description="Helical" evidence="5">
    <location>
        <begin position="231"/>
        <end position="253"/>
    </location>
</feature>
<dbReference type="AlphaFoldDB" id="A0A7X2PB10"/>
<feature type="transmembrane region" description="Helical" evidence="5">
    <location>
        <begin position="12"/>
        <end position="33"/>
    </location>
</feature>
<comment type="subcellular location">
    <subcellularLocation>
        <location evidence="1">Membrane</location>
        <topology evidence="1">Multi-pass membrane protein</topology>
    </subcellularLocation>
</comment>